<dbReference type="InterPro" id="IPR050194">
    <property type="entry name" value="Glycosyltransferase_grp1"/>
</dbReference>
<gene>
    <name evidence="2" type="ORF">WOA13_10725</name>
</gene>
<keyword evidence="3" id="KW-1185">Reference proteome</keyword>
<comment type="caution">
    <text evidence="2">The sequence shown here is derived from an EMBL/GenBank/DDBJ whole genome shotgun (WGS) entry which is preliminary data.</text>
</comment>
<dbReference type="SUPFAM" id="SSF53756">
    <property type="entry name" value="UDP-Glycosyltransferase/glycogen phosphorylase"/>
    <property type="match status" value="1"/>
</dbReference>
<dbReference type="Pfam" id="PF13692">
    <property type="entry name" value="Glyco_trans_1_4"/>
    <property type="match status" value="1"/>
</dbReference>
<accession>A0ABU9KVF6</accession>
<dbReference type="Proteomes" id="UP001396646">
    <property type="component" value="Unassembled WGS sequence"/>
</dbReference>
<protein>
    <submittedName>
        <fullName evidence="2">Glycosyltransferase family 4 protein</fullName>
    </submittedName>
</protein>
<dbReference type="CDD" id="cd03825">
    <property type="entry name" value="GT4_WcaC-like"/>
    <property type="match status" value="1"/>
</dbReference>
<dbReference type="EMBL" id="JBCAUS010000007">
    <property type="protein sequence ID" value="MEL4306292.1"/>
    <property type="molecule type" value="Genomic_DNA"/>
</dbReference>
<evidence type="ECO:0000313" key="2">
    <source>
        <dbReference type="EMBL" id="MEL4306292.1"/>
    </source>
</evidence>
<sequence length="415" mass="47004">MKPLLINTSDLQGGAARAAYRLHQGLQEIGVESRMLVQKKTSTDNSVIGPKTNIKGPRSSSWNLMAVARYLVDRLPLAYYDYHNFQQMDWSPQWLPHNIHKKINRIHPDVVHFHWICQGFVPVQEVAKIKQPLVWTLHDMWAFTGGCHYNGTCDGYKNKCGTCPQLSSGKGNDLSNWVWKRKKKYWADLDFTVVTPSRWLANCASSSSLFEDKKIEVIPNGLDLQKYKPVSKDEARRALKLPLDKNLILFGALNSTGDKRKGFQYLRSAVGMLSDEFDFEAIVFGNSDDGDQLDIPINYMGRLPDNMLNSIYSAADVFVAPSVQDNLPNTIMESLACGTPSVAFDIGGMSDMIVHKENGYLAKPFDVDDLAKGIEWVVEQDQRKEYLSEASRKYVEKNFELKSIAKKYADLYSEL</sequence>
<organism evidence="2 3">
    <name type="scientific">Methanococcoides cohabitans</name>
    <dbReference type="NCBI Taxonomy" id="3136559"/>
    <lineage>
        <taxon>Archaea</taxon>
        <taxon>Methanobacteriati</taxon>
        <taxon>Methanobacteriota</taxon>
        <taxon>Stenosarchaea group</taxon>
        <taxon>Methanomicrobia</taxon>
        <taxon>Methanosarcinales</taxon>
        <taxon>Methanosarcinaceae</taxon>
        <taxon>Methanococcoides</taxon>
    </lineage>
</organism>
<dbReference type="RefSeq" id="WP_342127895.1">
    <property type="nucleotide sequence ID" value="NZ_JBCAUS010000007.1"/>
</dbReference>
<reference evidence="2 3" key="1">
    <citation type="submission" date="2024-04" db="EMBL/GenBank/DDBJ databases">
        <title>Methanococcoides sp. LMO-2.</title>
        <authorList>
            <person name="Liang L."/>
        </authorList>
    </citation>
    <scope>NUCLEOTIDE SEQUENCE [LARGE SCALE GENOMIC DNA]</scope>
    <source>
        <strain evidence="2 3">LMO-2</strain>
    </source>
</reference>
<proteinExistence type="predicted"/>
<name>A0ABU9KVF6_9EURY</name>
<dbReference type="PANTHER" id="PTHR45947:SF3">
    <property type="entry name" value="SULFOQUINOVOSYL TRANSFERASE SQD2"/>
    <property type="match status" value="1"/>
</dbReference>
<dbReference type="Pfam" id="PF13439">
    <property type="entry name" value="Glyco_transf_4"/>
    <property type="match status" value="1"/>
</dbReference>
<feature type="domain" description="Glycosyltransferase subfamily 4-like N-terminal" evidence="1">
    <location>
        <begin position="13"/>
        <end position="225"/>
    </location>
</feature>
<evidence type="ECO:0000313" key="3">
    <source>
        <dbReference type="Proteomes" id="UP001396646"/>
    </source>
</evidence>
<dbReference type="InterPro" id="IPR028098">
    <property type="entry name" value="Glyco_trans_4-like_N"/>
</dbReference>
<evidence type="ECO:0000259" key="1">
    <source>
        <dbReference type="Pfam" id="PF13439"/>
    </source>
</evidence>
<dbReference type="PANTHER" id="PTHR45947">
    <property type="entry name" value="SULFOQUINOVOSYL TRANSFERASE SQD2"/>
    <property type="match status" value="1"/>
</dbReference>
<dbReference type="Gene3D" id="3.40.50.2000">
    <property type="entry name" value="Glycogen Phosphorylase B"/>
    <property type="match status" value="2"/>
</dbReference>